<evidence type="ECO:0000313" key="3">
    <source>
        <dbReference type="Proteomes" id="UP000327085"/>
    </source>
</evidence>
<dbReference type="FunCoup" id="A0A5E4EGZ1">
    <property type="interactions" value="2"/>
</dbReference>
<dbReference type="EMBL" id="CABIKO010000011">
    <property type="protein sequence ID" value="VVA14646.1"/>
    <property type="molecule type" value="Genomic_DNA"/>
</dbReference>
<evidence type="ECO:0000256" key="1">
    <source>
        <dbReference type="SAM" id="MobiDB-lite"/>
    </source>
</evidence>
<evidence type="ECO:0000313" key="2">
    <source>
        <dbReference type="EMBL" id="VVA14646.1"/>
    </source>
</evidence>
<feature type="region of interest" description="Disordered" evidence="1">
    <location>
        <begin position="88"/>
        <end position="137"/>
    </location>
</feature>
<dbReference type="PANTHER" id="PTHR34196:SF4">
    <property type="entry name" value="OS06G0208200 PROTEIN"/>
    <property type="match status" value="1"/>
</dbReference>
<protein>
    <submittedName>
        <fullName evidence="2">PREDICTED: B456_003G186200</fullName>
    </submittedName>
</protein>
<feature type="compositionally biased region" description="Basic and acidic residues" evidence="1">
    <location>
        <begin position="88"/>
        <end position="98"/>
    </location>
</feature>
<name>A0A5E4EGZ1_PRUDU</name>
<sequence>MSDGISRTEEHQGCSSCYWDQNKKHPEILFTDALLDWTCSKEVEESEVALLDETREKQQHSSWGCGMEAPHNHVQLEVDFQFWPVEHPLEPPDEDRPVKCPMPDSSVINDGGRQEKRSSESSAMRKRTEVSSAAAATYSKPRMDQMVVAVAEPPPAVRAVRKRHHNTLTRGDHIISPLRRMPPIPSLPTQSITIFQMLQQLDKFES</sequence>
<organism evidence="2 3">
    <name type="scientific">Prunus dulcis</name>
    <name type="common">Almond</name>
    <name type="synonym">Amygdalus dulcis</name>
    <dbReference type="NCBI Taxonomy" id="3755"/>
    <lineage>
        <taxon>Eukaryota</taxon>
        <taxon>Viridiplantae</taxon>
        <taxon>Streptophyta</taxon>
        <taxon>Embryophyta</taxon>
        <taxon>Tracheophyta</taxon>
        <taxon>Spermatophyta</taxon>
        <taxon>Magnoliopsida</taxon>
        <taxon>eudicotyledons</taxon>
        <taxon>Gunneridae</taxon>
        <taxon>Pentapetalae</taxon>
        <taxon>rosids</taxon>
        <taxon>fabids</taxon>
        <taxon>Rosales</taxon>
        <taxon>Rosaceae</taxon>
        <taxon>Amygdaloideae</taxon>
        <taxon>Amygdaleae</taxon>
        <taxon>Prunus</taxon>
    </lineage>
</organism>
<dbReference type="InParanoid" id="A0A5E4EGZ1"/>
<dbReference type="AlphaFoldDB" id="A0A5E4EGZ1"/>
<gene>
    <name evidence="2" type="ORF">ALMOND_2B016668</name>
</gene>
<dbReference type="Gramene" id="VVA14646">
    <property type="protein sequence ID" value="VVA14646"/>
    <property type="gene ID" value="Prudul26B016668"/>
</dbReference>
<dbReference type="Proteomes" id="UP000327085">
    <property type="component" value="Chromosome 1"/>
</dbReference>
<reference evidence="3" key="1">
    <citation type="journal article" date="2020" name="Plant J.">
        <title>Transposons played a major role in the diversification between the closely related almond and peach genomes: results from the almond genome sequence.</title>
        <authorList>
            <person name="Alioto T."/>
            <person name="Alexiou K.G."/>
            <person name="Bardil A."/>
            <person name="Barteri F."/>
            <person name="Castanera R."/>
            <person name="Cruz F."/>
            <person name="Dhingra A."/>
            <person name="Duval H."/>
            <person name="Fernandez I Marti A."/>
            <person name="Frias L."/>
            <person name="Galan B."/>
            <person name="Garcia J.L."/>
            <person name="Howad W."/>
            <person name="Gomez-Garrido J."/>
            <person name="Gut M."/>
            <person name="Julca I."/>
            <person name="Morata J."/>
            <person name="Puigdomenech P."/>
            <person name="Ribeca P."/>
            <person name="Rubio Cabetas M.J."/>
            <person name="Vlasova A."/>
            <person name="Wirthensohn M."/>
            <person name="Garcia-Mas J."/>
            <person name="Gabaldon T."/>
            <person name="Casacuberta J.M."/>
            <person name="Arus P."/>
        </authorList>
    </citation>
    <scope>NUCLEOTIDE SEQUENCE [LARGE SCALE GENOMIC DNA]</scope>
    <source>
        <strain evidence="3">cv. Texas</strain>
    </source>
</reference>
<proteinExistence type="predicted"/>
<dbReference type="PANTHER" id="PTHR34196">
    <property type="entry name" value="OS02G0697700 PROTEIN"/>
    <property type="match status" value="1"/>
</dbReference>
<accession>A0A5E4EGZ1</accession>